<dbReference type="RefSeq" id="WP_095744396.1">
    <property type="nucleotide sequence ID" value="NZ_CP023284.1"/>
</dbReference>
<dbReference type="KEGG" id="vbo:CKY39_10480"/>
<reference evidence="1 2" key="1">
    <citation type="submission" date="2017-09" db="EMBL/GenBank/DDBJ databases">
        <title>The diverse metabolic capabilities of V. boronicumulans make it an excellent choice for continued studies on novel biodegradation.</title>
        <authorList>
            <person name="Sun S."/>
        </authorList>
    </citation>
    <scope>NUCLEOTIDE SEQUENCE [LARGE SCALE GENOMIC DNA]</scope>
    <source>
        <strain evidence="1 2">J1</strain>
    </source>
</reference>
<evidence type="ECO:0000313" key="1">
    <source>
        <dbReference type="EMBL" id="ATA53595.1"/>
    </source>
</evidence>
<organism evidence="1 2">
    <name type="scientific">Variovorax boronicumulans</name>
    <dbReference type="NCBI Taxonomy" id="436515"/>
    <lineage>
        <taxon>Bacteria</taxon>
        <taxon>Pseudomonadati</taxon>
        <taxon>Pseudomonadota</taxon>
        <taxon>Betaproteobacteria</taxon>
        <taxon>Burkholderiales</taxon>
        <taxon>Comamonadaceae</taxon>
        <taxon>Variovorax</taxon>
    </lineage>
</organism>
<protein>
    <submittedName>
        <fullName evidence="1">Uncharacterized protein</fullName>
    </submittedName>
</protein>
<name>A0A250DGT9_9BURK</name>
<evidence type="ECO:0000313" key="2">
    <source>
        <dbReference type="Proteomes" id="UP000217154"/>
    </source>
</evidence>
<dbReference type="AlphaFoldDB" id="A0A250DGT9"/>
<proteinExistence type="predicted"/>
<dbReference type="Proteomes" id="UP000217154">
    <property type="component" value="Chromosome"/>
</dbReference>
<dbReference type="EMBL" id="CP023284">
    <property type="protein sequence ID" value="ATA53595.1"/>
    <property type="molecule type" value="Genomic_DNA"/>
</dbReference>
<sequence>MKQLRLLWREDVVHHEDDEHFDCGMWVPATPCAQRKAKIICEVQNAVYGPGSHWIEEREHADQFFDGVVLRGHCDL</sequence>
<gene>
    <name evidence="1" type="ORF">CKY39_10480</name>
</gene>
<accession>A0A250DGT9</accession>